<gene>
    <name evidence="1" type="ORF">SDC9_204593</name>
</gene>
<organism evidence="1">
    <name type="scientific">bioreactor metagenome</name>
    <dbReference type="NCBI Taxonomy" id="1076179"/>
    <lineage>
        <taxon>unclassified sequences</taxon>
        <taxon>metagenomes</taxon>
        <taxon>ecological metagenomes</taxon>
    </lineage>
</organism>
<dbReference type="EMBL" id="VSSQ01127799">
    <property type="protein sequence ID" value="MPN56900.1"/>
    <property type="molecule type" value="Genomic_DNA"/>
</dbReference>
<sequence>MPPPIQKTGPFKSCLIPHKEFIFTSWYIERKPAREIQRTLAEQYGIKVAISTITRFIRVRRERPEQ</sequence>
<reference evidence="1" key="1">
    <citation type="submission" date="2019-08" db="EMBL/GenBank/DDBJ databases">
        <authorList>
            <person name="Kucharzyk K."/>
            <person name="Murdoch R.W."/>
            <person name="Higgins S."/>
            <person name="Loffler F."/>
        </authorList>
    </citation>
    <scope>NUCLEOTIDE SEQUENCE</scope>
</reference>
<name>A0A645J159_9ZZZZ</name>
<comment type="caution">
    <text evidence="1">The sequence shown here is derived from an EMBL/GenBank/DDBJ whole genome shotgun (WGS) entry which is preliminary data.</text>
</comment>
<protein>
    <submittedName>
        <fullName evidence="1">Uncharacterized protein</fullName>
    </submittedName>
</protein>
<evidence type="ECO:0000313" key="1">
    <source>
        <dbReference type="EMBL" id="MPN56900.1"/>
    </source>
</evidence>
<dbReference type="AlphaFoldDB" id="A0A645J159"/>
<proteinExistence type="predicted"/>
<accession>A0A645J159</accession>